<dbReference type="PANTHER" id="PTHR43245">
    <property type="entry name" value="BIFUNCTIONAL POLYMYXIN RESISTANCE PROTEIN ARNA"/>
    <property type="match status" value="1"/>
</dbReference>
<dbReference type="AlphaFoldDB" id="A0A0D8ZLN3"/>
<dbReference type="InterPro" id="IPR001509">
    <property type="entry name" value="Epimerase_deHydtase"/>
</dbReference>
<dbReference type="RefSeq" id="WP_045057330.1">
    <property type="nucleotide sequence ID" value="NZ_CAWMDP010000051.1"/>
</dbReference>
<dbReference type="OrthoDB" id="9811743at2"/>
<evidence type="ECO:0000313" key="3">
    <source>
        <dbReference type="Proteomes" id="UP000032452"/>
    </source>
</evidence>
<dbReference type="STRING" id="1618023.UH38_24455"/>
<feature type="non-terminal residue" evidence="2">
    <location>
        <position position="303"/>
    </location>
</feature>
<dbReference type="Proteomes" id="UP000032452">
    <property type="component" value="Unassembled WGS sequence"/>
</dbReference>
<gene>
    <name evidence="2" type="ORF">UH38_24455</name>
</gene>
<dbReference type="Gene3D" id="3.40.50.720">
    <property type="entry name" value="NAD(P)-binding Rossmann-like Domain"/>
    <property type="match status" value="1"/>
</dbReference>
<proteinExistence type="predicted"/>
<dbReference type="SUPFAM" id="SSF51735">
    <property type="entry name" value="NAD(P)-binding Rossmann-fold domains"/>
    <property type="match status" value="1"/>
</dbReference>
<comment type="caution">
    <text evidence="2">The sequence shown here is derived from an EMBL/GenBank/DDBJ whole genome shotgun (WGS) entry which is preliminary data.</text>
</comment>
<sequence>MESNPTFAPASPAPLVLVTGAGGFLGRAVVRGLLDAGFSVLGTGRRFSENLKLIQEEFRERFQVQEVPESGFEPGIFSGKKFASVVHLASFVPTSAGGNIWANLRAIQRGTHDYTLSLLDAVAGKTAHLVFASSVTVYGKSRSGVFRETDATEPTDPYGLFKLAGEGLGRLFSQNEKIPCALLRPTQLYGPGEPHGLFFQKFFVPAAKRGEDIRLVKGGREVKDLLYIDDAARAFVAAVQQRADGVFNVSSGVGTSVREIAEAIETLAGSPPADLTDDGGPVLSQVFDNGEMRDVLGVTPAVT</sequence>
<reference evidence="2 3" key="1">
    <citation type="submission" date="2015-02" db="EMBL/GenBank/DDBJ databases">
        <title>Draft genome of a novel marine cyanobacterium (Chroococcales) isolated from South Atlantic Ocean.</title>
        <authorList>
            <person name="Rigonato J."/>
            <person name="Alvarenga D.O."/>
            <person name="Branco L.H."/>
            <person name="Varani A.M."/>
            <person name="Brandini F.P."/>
            <person name="Fiore M.F."/>
        </authorList>
    </citation>
    <scope>NUCLEOTIDE SEQUENCE [LARGE SCALE GENOMIC DNA]</scope>
    <source>
        <strain evidence="2 3">CENA595</strain>
    </source>
</reference>
<organism evidence="2 3">
    <name type="scientific">Aliterella atlantica CENA595</name>
    <dbReference type="NCBI Taxonomy" id="1618023"/>
    <lineage>
        <taxon>Bacteria</taxon>
        <taxon>Bacillati</taxon>
        <taxon>Cyanobacteriota</taxon>
        <taxon>Cyanophyceae</taxon>
        <taxon>Chroococcidiopsidales</taxon>
        <taxon>Aliterellaceae</taxon>
        <taxon>Aliterella</taxon>
    </lineage>
</organism>
<dbReference type="Pfam" id="PF01370">
    <property type="entry name" value="Epimerase"/>
    <property type="match status" value="1"/>
</dbReference>
<dbReference type="InterPro" id="IPR036291">
    <property type="entry name" value="NAD(P)-bd_dom_sf"/>
</dbReference>
<dbReference type="InterPro" id="IPR050177">
    <property type="entry name" value="Lipid_A_modif_metabolic_enz"/>
</dbReference>
<feature type="domain" description="NAD-dependent epimerase/dehydratase" evidence="1">
    <location>
        <begin position="16"/>
        <end position="249"/>
    </location>
</feature>
<evidence type="ECO:0000259" key="1">
    <source>
        <dbReference type="Pfam" id="PF01370"/>
    </source>
</evidence>
<name>A0A0D8ZLN3_9CYAN</name>
<evidence type="ECO:0000313" key="2">
    <source>
        <dbReference type="EMBL" id="KJH69334.1"/>
    </source>
</evidence>
<keyword evidence="3" id="KW-1185">Reference proteome</keyword>
<accession>A0A0D8ZLN3</accession>
<protein>
    <recommendedName>
        <fullName evidence="1">NAD-dependent epimerase/dehydratase domain-containing protein</fullName>
    </recommendedName>
</protein>
<dbReference type="EMBL" id="JYON01000054">
    <property type="protein sequence ID" value="KJH69334.1"/>
    <property type="molecule type" value="Genomic_DNA"/>
</dbReference>